<proteinExistence type="predicted"/>
<dbReference type="GO" id="GO:0035025">
    <property type="term" value="P:positive regulation of Rho protein signal transduction"/>
    <property type="evidence" value="ECO:0007669"/>
    <property type="project" value="TreeGrafter"/>
</dbReference>
<dbReference type="OrthoDB" id="207120at2759"/>
<dbReference type="InterPro" id="IPR051480">
    <property type="entry name" value="Endocytic_GEF_Adapter"/>
</dbReference>
<comment type="subcellular location">
    <subcellularLocation>
        <location evidence="1">Cytoplasm</location>
    </subcellularLocation>
</comment>
<dbReference type="EMBL" id="MUJZ01012252">
    <property type="protein sequence ID" value="OTF81701.1"/>
    <property type="molecule type" value="Genomic_DNA"/>
</dbReference>
<organism evidence="4 5">
    <name type="scientific">Euroglyphus maynei</name>
    <name type="common">Mayne's house dust mite</name>
    <dbReference type="NCBI Taxonomy" id="6958"/>
    <lineage>
        <taxon>Eukaryota</taxon>
        <taxon>Metazoa</taxon>
        <taxon>Ecdysozoa</taxon>
        <taxon>Arthropoda</taxon>
        <taxon>Chelicerata</taxon>
        <taxon>Arachnida</taxon>
        <taxon>Acari</taxon>
        <taxon>Acariformes</taxon>
        <taxon>Sarcoptiformes</taxon>
        <taxon>Astigmata</taxon>
        <taxon>Psoroptidia</taxon>
        <taxon>Analgoidea</taxon>
        <taxon>Pyroglyphidae</taxon>
        <taxon>Pyroglyphinae</taxon>
        <taxon>Euroglyphus</taxon>
    </lineage>
</organism>
<gene>
    <name evidence="4" type="ORF">BLA29_011635</name>
</gene>
<evidence type="ECO:0000256" key="2">
    <source>
        <dbReference type="ARBA" id="ARBA00022490"/>
    </source>
</evidence>
<evidence type="ECO:0000313" key="4">
    <source>
        <dbReference type="EMBL" id="OTF81701.1"/>
    </source>
</evidence>
<dbReference type="InterPro" id="IPR011993">
    <property type="entry name" value="PH-like_dom_sf"/>
</dbReference>
<evidence type="ECO:0000256" key="1">
    <source>
        <dbReference type="ARBA" id="ARBA00004496"/>
    </source>
</evidence>
<feature type="non-terminal residue" evidence="4">
    <location>
        <position position="192"/>
    </location>
</feature>
<dbReference type="InterPro" id="IPR001849">
    <property type="entry name" value="PH_domain"/>
</dbReference>
<dbReference type="AlphaFoldDB" id="A0A1Y3BL24"/>
<feature type="domain" description="PH" evidence="3">
    <location>
        <begin position="27"/>
        <end position="159"/>
    </location>
</feature>
<dbReference type="Gene3D" id="2.30.29.30">
    <property type="entry name" value="Pleckstrin-homology domain (PH domain)/Phosphotyrosine-binding domain (PTB)"/>
    <property type="match status" value="1"/>
</dbReference>
<reference evidence="4 5" key="1">
    <citation type="submission" date="2017-03" db="EMBL/GenBank/DDBJ databases">
        <title>Genome Survey of Euroglyphus maynei.</title>
        <authorList>
            <person name="Arlian L.G."/>
            <person name="Morgan M.S."/>
            <person name="Rider S.D."/>
        </authorList>
    </citation>
    <scope>NUCLEOTIDE SEQUENCE [LARGE SCALE GENOMIC DNA]</scope>
    <source>
        <strain evidence="4">Arlian Lab</strain>
        <tissue evidence="4">Whole body</tissue>
    </source>
</reference>
<dbReference type="PANTHER" id="PTHR46006:SF6">
    <property type="entry name" value="INTERSECTIN-2 ISOFORM X1"/>
    <property type="match status" value="1"/>
</dbReference>
<dbReference type="PANTHER" id="PTHR46006">
    <property type="entry name" value="RHO GUANINE NUCLEOTIDE EXCHANGE FACTOR AT 64C, ISOFORM A"/>
    <property type="match status" value="1"/>
</dbReference>
<dbReference type="Pfam" id="PF16652">
    <property type="entry name" value="PH_13"/>
    <property type="match status" value="1"/>
</dbReference>
<comment type="caution">
    <text evidence="4">The sequence shown here is derived from an EMBL/GenBank/DDBJ whole genome shotgun (WGS) entry which is preliminary data.</text>
</comment>
<protein>
    <submittedName>
        <fullName evidence="4">Rho/RAC guanine nucleotide exchange factor-like protein</fullName>
    </submittedName>
</protein>
<name>A0A1Y3BL24_EURMA</name>
<keyword evidence="5" id="KW-1185">Reference proteome</keyword>
<dbReference type="GO" id="GO:0005737">
    <property type="term" value="C:cytoplasm"/>
    <property type="evidence" value="ECO:0007669"/>
    <property type="project" value="UniProtKB-SubCell"/>
</dbReference>
<sequence>MDNFDKLHWIQQHVRIPIKTLRRPIDFNSETQFLGPRTLIRSGVLIKSPSSRVLVGFLFNDFLMLVTPDKRGLKLRNVTNFFQTKRAYQSTYTLYRKPMFLDRFQLADLIGFESQLQPSLFRLYFRLEKRYLNLRSQSPNDCTHWLNDIHRAQQSYKDIWTKLKRLNVITVGKPLGSLFITIVEAVQIYTIN</sequence>
<evidence type="ECO:0000259" key="3">
    <source>
        <dbReference type="Pfam" id="PF16652"/>
    </source>
</evidence>
<dbReference type="Proteomes" id="UP000194236">
    <property type="component" value="Unassembled WGS sequence"/>
</dbReference>
<evidence type="ECO:0000313" key="5">
    <source>
        <dbReference type="Proteomes" id="UP000194236"/>
    </source>
</evidence>
<keyword evidence="2" id="KW-0963">Cytoplasm</keyword>
<accession>A0A1Y3BL24</accession>
<dbReference type="SUPFAM" id="SSF50729">
    <property type="entry name" value="PH domain-like"/>
    <property type="match status" value="1"/>
</dbReference>